<reference evidence="1 2" key="1">
    <citation type="submission" date="2013-01" db="EMBL/GenBank/DDBJ databases">
        <authorList>
            <person name="Harkins D.M."/>
            <person name="Durkin A.S."/>
            <person name="Brinkac L.M."/>
            <person name="Haft D.H."/>
            <person name="Selengut J.D."/>
            <person name="Sanka R."/>
            <person name="DePew J."/>
            <person name="Purushe J."/>
            <person name="Hartskeerl R.A."/>
            <person name="Ahmed A."/>
            <person name="van der Linden H."/>
            <person name="Goris M.G.A."/>
            <person name="Vinetz J.M."/>
            <person name="Sutton G.G."/>
            <person name="Nierman W.C."/>
            <person name="Fouts D.E."/>
        </authorList>
    </citation>
    <scope>NUCLEOTIDE SEQUENCE [LARGE SCALE GENOMIC DNA]</scope>
    <source>
        <strain evidence="1 2">MAVJ 401</strain>
    </source>
</reference>
<accession>M6JUI6</accession>
<proteinExistence type="predicted"/>
<organism evidence="1 2">
    <name type="scientific">Leptospira santarosai serovar Arenal str. MAVJ 401</name>
    <dbReference type="NCBI Taxonomy" id="1049976"/>
    <lineage>
        <taxon>Bacteria</taxon>
        <taxon>Pseudomonadati</taxon>
        <taxon>Spirochaetota</taxon>
        <taxon>Spirochaetia</taxon>
        <taxon>Leptospirales</taxon>
        <taxon>Leptospiraceae</taxon>
        <taxon>Leptospira</taxon>
    </lineage>
</organism>
<protein>
    <submittedName>
        <fullName evidence="1">Uncharacterized protein</fullName>
    </submittedName>
</protein>
<evidence type="ECO:0000313" key="2">
    <source>
        <dbReference type="Proteomes" id="UP000012106"/>
    </source>
</evidence>
<comment type="caution">
    <text evidence="1">The sequence shown here is derived from an EMBL/GenBank/DDBJ whole genome shotgun (WGS) entry which is preliminary data.</text>
</comment>
<dbReference type="Proteomes" id="UP000012106">
    <property type="component" value="Unassembled WGS sequence"/>
</dbReference>
<dbReference type="EMBL" id="AHMU02000009">
    <property type="protein sequence ID" value="EMN23290.1"/>
    <property type="molecule type" value="Genomic_DNA"/>
</dbReference>
<dbReference type="AlphaFoldDB" id="M6JUI6"/>
<sequence length="46" mass="5602">MSEPHRIRAATSIHKLHCKKFFQTGKKSLKRRNLWELPRFRVLNLK</sequence>
<gene>
    <name evidence="1" type="ORF">LEP1GSC063_0506</name>
</gene>
<name>M6JUI6_9LEPT</name>
<evidence type="ECO:0000313" key="1">
    <source>
        <dbReference type="EMBL" id="EMN23290.1"/>
    </source>
</evidence>